<dbReference type="Pfam" id="PF00593">
    <property type="entry name" value="TonB_dep_Rec_b-barrel"/>
    <property type="match status" value="1"/>
</dbReference>
<name>A0A1S9P9R1_9SPHI</name>
<comment type="subcellular location">
    <subcellularLocation>
        <location evidence="1 8">Cell outer membrane</location>
        <topology evidence="1 8">Multi-pass membrane protein</topology>
    </subcellularLocation>
</comment>
<feature type="chain" id="PRO_5012164925" evidence="10">
    <location>
        <begin position="19"/>
        <end position="1028"/>
    </location>
</feature>
<feature type="signal peptide" evidence="10">
    <location>
        <begin position="1"/>
        <end position="18"/>
    </location>
</feature>
<keyword evidence="2 8" id="KW-0813">Transport</keyword>
<dbReference type="OrthoDB" id="9768177at2"/>
<dbReference type="EMBL" id="MBTF01000035">
    <property type="protein sequence ID" value="OOQ57692.1"/>
    <property type="molecule type" value="Genomic_DNA"/>
</dbReference>
<keyword evidence="4 8" id="KW-0812">Transmembrane</keyword>
<organism evidence="13 14">
    <name type="scientific">Mucilaginibacter pedocola</name>
    <dbReference type="NCBI Taxonomy" id="1792845"/>
    <lineage>
        <taxon>Bacteria</taxon>
        <taxon>Pseudomonadati</taxon>
        <taxon>Bacteroidota</taxon>
        <taxon>Sphingobacteriia</taxon>
        <taxon>Sphingobacteriales</taxon>
        <taxon>Sphingobacteriaceae</taxon>
        <taxon>Mucilaginibacter</taxon>
    </lineage>
</organism>
<keyword evidence="3 8" id="KW-1134">Transmembrane beta strand</keyword>
<dbReference type="Gene3D" id="2.170.130.10">
    <property type="entry name" value="TonB-dependent receptor, plug domain"/>
    <property type="match status" value="1"/>
</dbReference>
<dbReference type="InterPro" id="IPR039426">
    <property type="entry name" value="TonB-dep_rcpt-like"/>
</dbReference>
<gene>
    <name evidence="13" type="ORF">BC343_12910</name>
</gene>
<dbReference type="Proteomes" id="UP000189739">
    <property type="component" value="Unassembled WGS sequence"/>
</dbReference>
<keyword evidence="10" id="KW-0732">Signal</keyword>
<evidence type="ECO:0000256" key="3">
    <source>
        <dbReference type="ARBA" id="ARBA00022452"/>
    </source>
</evidence>
<reference evidence="13 14" key="1">
    <citation type="submission" date="2016-07" db="EMBL/GenBank/DDBJ databases">
        <title>Genomic analysis of zinc-resistant bacterium Mucilaginibacter pedocola TBZ30.</title>
        <authorList>
            <person name="Huang J."/>
            <person name="Tang J."/>
        </authorList>
    </citation>
    <scope>NUCLEOTIDE SEQUENCE [LARGE SCALE GENOMIC DNA]</scope>
    <source>
        <strain evidence="13 14">TBZ30</strain>
    </source>
</reference>
<dbReference type="SUPFAM" id="SSF49464">
    <property type="entry name" value="Carboxypeptidase regulatory domain-like"/>
    <property type="match status" value="1"/>
</dbReference>
<sequence>MKKILLSFLLLFVTASLAFSQNSVITGKVTDQKDGSALPGVTVTVKGTPGIGTQTDVNGKYSLSVPAGKVLVFKFIGYKAVELAANSSVVDATLETDSKQLTEVVVVGYGTQKRQNITGSVASIAAKEIENTPVTTLEQAIQGKAAGVVIQSNNGKLGQGIKISVRGTSSISAGTQPLIVLDGIILNQGDISSTNAATNPLADINFNDFESVEILKDASASAIYGARASNGVILLTSKKGKAGKAKLNFSSQFGSSKPSRHRQFLNSEQYLQIERRAGVGASLQDFNNGFYDTYQDALDDNAAFVESRLLRYSAGVADVGAANVDWEKQAFQDAPQAIYDLNLSGGNDKTTYLISGQYSDQKGILVGNRFKKYSGRVNLSTKPFSRVEVGMNLNFTNTVNNRISDDNQFSTPMQIVALSPITPIIDPRTGLLSGSLPGSASNYPVYYNPLLSVANSYYNTTVFRTIGNVYGSWEIVKHLTLRSEFGLDQTNQNEDSYYGRLTFRNTGTPNGAGQNTNNGIIHYTVNNYINYKNVFNTDHSLDVTAGTSYEYNHFVGNDIQGQQFPSDAYKQIASAAVKSGGSSSQSEYAFVSYFSRANYAYKGKYLLSASARTDASSRFGKNSRYGFFPAASVGWILSEESFLKNSTFISNLKLKAGYGLTGNAEVGNYPALGLFSGDAGYNGSAGQRFIQIANPNLKWETTGQFDVGVNFGFFNNRISGGFEYYRKNTRDLLLDVNIPGTLGLSIQTQNLGKLYNQGYELELSGDIFVGKFKWTSSFNGAFNKNVVTDIKKQVLGSNDLNRVIEGQPIGVFYGKEYAGVDPANGDAIYYLNTKDANGNFIRTTTNDYNAAQNVILGNPTPKYTAGWTNTFAYAGFDLSVTMQGSWGNKIYNGGGQYMSASASNGFDNQTVDQMAYWDKPGDITDVPEPRLFYGNGVNASSRYLSSGSYIRMKTVGLGYSIPKSLLAKIKLANARVFMNAYNLFLITKYKGWDPEVNADYQASNINLGVDFYSAPQPRTITFGVNIGL</sequence>
<dbReference type="PROSITE" id="PS52016">
    <property type="entry name" value="TONB_DEPENDENT_REC_3"/>
    <property type="match status" value="1"/>
</dbReference>
<feature type="domain" description="TonB-dependent receptor plug" evidence="12">
    <location>
        <begin position="114"/>
        <end position="232"/>
    </location>
</feature>
<dbReference type="InterPro" id="IPR008969">
    <property type="entry name" value="CarboxyPept-like_regulatory"/>
</dbReference>
<feature type="domain" description="TonB-dependent receptor-like beta-barrel" evidence="11">
    <location>
        <begin position="448"/>
        <end position="983"/>
    </location>
</feature>
<dbReference type="STRING" id="1792845.BC343_12910"/>
<comment type="caution">
    <text evidence="13">The sequence shown here is derived from an EMBL/GenBank/DDBJ whole genome shotgun (WGS) entry which is preliminary data.</text>
</comment>
<dbReference type="Gene3D" id="2.40.170.20">
    <property type="entry name" value="TonB-dependent receptor, beta-barrel domain"/>
    <property type="match status" value="1"/>
</dbReference>
<dbReference type="InterPro" id="IPR012910">
    <property type="entry name" value="Plug_dom"/>
</dbReference>
<keyword evidence="7 8" id="KW-0998">Cell outer membrane</keyword>
<dbReference type="InterPro" id="IPR023996">
    <property type="entry name" value="TonB-dep_OMP_SusC/RagA"/>
</dbReference>
<evidence type="ECO:0000256" key="6">
    <source>
        <dbReference type="ARBA" id="ARBA00023136"/>
    </source>
</evidence>
<dbReference type="Pfam" id="PF13715">
    <property type="entry name" value="CarbopepD_reg_2"/>
    <property type="match status" value="1"/>
</dbReference>
<evidence type="ECO:0000259" key="12">
    <source>
        <dbReference type="Pfam" id="PF07715"/>
    </source>
</evidence>
<dbReference type="SUPFAM" id="SSF56935">
    <property type="entry name" value="Porins"/>
    <property type="match status" value="1"/>
</dbReference>
<evidence type="ECO:0000256" key="10">
    <source>
        <dbReference type="SAM" id="SignalP"/>
    </source>
</evidence>
<dbReference type="GO" id="GO:0009279">
    <property type="term" value="C:cell outer membrane"/>
    <property type="evidence" value="ECO:0007669"/>
    <property type="project" value="UniProtKB-SubCell"/>
</dbReference>
<keyword evidence="5 9" id="KW-0798">TonB box</keyword>
<comment type="similarity">
    <text evidence="8 9">Belongs to the TonB-dependent receptor family.</text>
</comment>
<keyword evidence="6 8" id="KW-0472">Membrane</keyword>
<evidence type="ECO:0000313" key="13">
    <source>
        <dbReference type="EMBL" id="OOQ57692.1"/>
    </source>
</evidence>
<dbReference type="Pfam" id="PF07715">
    <property type="entry name" value="Plug"/>
    <property type="match status" value="1"/>
</dbReference>
<evidence type="ECO:0000256" key="8">
    <source>
        <dbReference type="PROSITE-ProRule" id="PRU01360"/>
    </source>
</evidence>
<dbReference type="InterPro" id="IPR036942">
    <property type="entry name" value="Beta-barrel_TonB_sf"/>
</dbReference>
<accession>A0A1S9P9R1</accession>
<dbReference type="RefSeq" id="WP_078350291.1">
    <property type="nucleotide sequence ID" value="NZ_MBTF01000035.1"/>
</dbReference>
<protein>
    <submittedName>
        <fullName evidence="13">SusC/RagA family TonB-linked outer membrane protein</fullName>
    </submittedName>
</protein>
<dbReference type="InterPro" id="IPR000531">
    <property type="entry name" value="Beta-barrel_TonB"/>
</dbReference>
<evidence type="ECO:0000256" key="7">
    <source>
        <dbReference type="ARBA" id="ARBA00023237"/>
    </source>
</evidence>
<evidence type="ECO:0000256" key="1">
    <source>
        <dbReference type="ARBA" id="ARBA00004571"/>
    </source>
</evidence>
<proteinExistence type="inferred from homology"/>
<evidence type="ECO:0000259" key="11">
    <source>
        <dbReference type="Pfam" id="PF00593"/>
    </source>
</evidence>
<dbReference type="InterPro" id="IPR023997">
    <property type="entry name" value="TonB-dep_OMP_SusC/RagA_CS"/>
</dbReference>
<keyword evidence="14" id="KW-1185">Reference proteome</keyword>
<evidence type="ECO:0000256" key="9">
    <source>
        <dbReference type="RuleBase" id="RU003357"/>
    </source>
</evidence>
<evidence type="ECO:0000256" key="4">
    <source>
        <dbReference type="ARBA" id="ARBA00022692"/>
    </source>
</evidence>
<dbReference type="AlphaFoldDB" id="A0A1S9P9R1"/>
<evidence type="ECO:0000256" key="5">
    <source>
        <dbReference type="ARBA" id="ARBA00023077"/>
    </source>
</evidence>
<evidence type="ECO:0000256" key="2">
    <source>
        <dbReference type="ARBA" id="ARBA00022448"/>
    </source>
</evidence>
<dbReference type="NCBIfam" id="TIGR04056">
    <property type="entry name" value="OMP_RagA_SusC"/>
    <property type="match status" value="1"/>
</dbReference>
<dbReference type="InterPro" id="IPR037066">
    <property type="entry name" value="Plug_dom_sf"/>
</dbReference>
<dbReference type="Gene3D" id="2.60.40.1120">
    <property type="entry name" value="Carboxypeptidase-like, regulatory domain"/>
    <property type="match status" value="1"/>
</dbReference>
<evidence type="ECO:0000313" key="14">
    <source>
        <dbReference type="Proteomes" id="UP000189739"/>
    </source>
</evidence>
<dbReference type="NCBIfam" id="TIGR04057">
    <property type="entry name" value="SusC_RagA_signa"/>
    <property type="match status" value="1"/>
</dbReference>